<dbReference type="InterPro" id="IPR015882">
    <property type="entry name" value="HEX_bac_N"/>
</dbReference>
<reference evidence="13" key="1">
    <citation type="journal article" date="2014" name="Int. J. Syst. Evol. Microbiol.">
        <title>Complete genome sequence of Corynebacterium casei LMG S-19264T (=DSM 44701T), isolated from a smear-ripened cheese.</title>
        <authorList>
            <consortium name="US DOE Joint Genome Institute (JGI-PGF)"/>
            <person name="Walter F."/>
            <person name="Albersmeier A."/>
            <person name="Kalinowski J."/>
            <person name="Ruckert C."/>
        </authorList>
    </citation>
    <scope>NUCLEOTIDE SEQUENCE</scope>
    <source>
        <strain evidence="13">CGMCC 1.7086</strain>
    </source>
</reference>
<dbReference type="Proteomes" id="UP000606935">
    <property type="component" value="Unassembled WGS sequence"/>
</dbReference>
<dbReference type="AlphaFoldDB" id="A0A917YRI4"/>
<dbReference type="Pfam" id="PF02838">
    <property type="entry name" value="Glyco_hydro_20b"/>
    <property type="match status" value="1"/>
</dbReference>
<evidence type="ECO:0000313" key="14">
    <source>
        <dbReference type="Proteomes" id="UP000606935"/>
    </source>
</evidence>
<evidence type="ECO:0000256" key="2">
    <source>
        <dbReference type="ARBA" id="ARBA00006285"/>
    </source>
</evidence>
<evidence type="ECO:0000256" key="5">
    <source>
        <dbReference type="ARBA" id="ARBA00023295"/>
    </source>
</evidence>
<dbReference type="InterPro" id="IPR015883">
    <property type="entry name" value="Glyco_hydro_20_cat"/>
</dbReference>
<dbReference type="InterPro" id="IPR017853">
    <property type="entry name" value="GH"/>
</dbReference>
<name>A0A917YRI4_9ALTE</name>
<dbReference type="InterPro" id="IPR029018">
    <property type="entry name" value="Hex-like_dom2"/>
</dbReference>
<keyword evidence="4" id="KW-0378">Hydrolase</keyword>
<dbReference type="Pfam" id="PF00728">
    <property type="entry name" value="Glyco_hydro_20"/>
    <property type="match status" value="1"/>
</dbReference>
<evidence type="ECO:0000256" key="1">
    <source>
        <dbReference type="ARBA" id="ARBA00001231"/>
    </source>
</evidence>
<dbReference type="GO" id="GO:0030203">
    <property type="term" value="P:glycosaminoglycan metabolic process"/>
    <property type="evidence" value="ECO:0007669"/>
    <property type="project" value="TreeGrafter"/>
</dbReference>
<dbReference type="Gene3D" id="3.20.20.80">
    <property type="entry name" value="Glycosidases"/>
    <property type="match status" value="1"/>
</dbReference>
<reference evidence="13" key="2">
    <citation type="submission" date="2020-09" db="EMBL/GenBank/DDBJ databases">
        <authorList>
            <person name="Sun Q."/>
            <person name="Zhou Y."/>
        </authorList>
    </citation>
    <scope>NUCLEOTIDE SEQUENCE</scope>
    <source>
        <strain evidence="13">CGMCC 1.7086</strain>
    </source>
</reference>
<dbReference type="RefSeq" id="WP_229701997.1">
    <property type="nucleotide sequence ID" value="NZ_BMLS01000001.1"/>
</dbReference>
<dbReference type="InterPro" id="IPR008979">
    <property type="entry name" value="Galactose-bd-like_sf"/>
</dbReference>
<evidence type="ECO:0000256" key="6">
    <source>
        <dbReference type="ARBA" id="ARBA00030512"/>
    </source>
</evidence>
<dbReference type="EC" id="3.2.1.52" evidence="3"/>
<gene>
    <name evidence="13" type="ORF">GCM10010982_04710</name>
</gene>
<evidence type="ECO:0000259" key="10">
    <source>
        <dbReference type="Pfam" id="PF00728"/>
    </source>
</evidence>
<dbReference type="CDD" id="cd06563">
    <property type="entry name" value="GH20_chitobiase-like"/>
    <property type="match status" value="1"/>
</dbReference>
<evidence type="ECO:0000259" key="11">
    <source>
        <dbReference type="Pfam" id="PF02838"/>
    </source>
</evidence>
<feature type="domain" description="GH29D-like beta-sandwich" evidence="12">
    <location>
        <begin position="550"/>
        <end position="595"/>
    </location>
</feature>
<organism evidence="13 14">
    <name type="scientific">Bowmanella pacifica</name>
    <dbReference type="NCBI Taxonomy" id="502051"/>
    <lineage>
        <taxon>Bacteria</taxon>
        <taxon>Pseudomonadati</taxon>
        <taxon>Pseudomonadota</taxon>
        <taxon>Gammaproteobacteria</taxon>
        <taxon>Alteromonadales</taxon>
        <taxon>Alteromonadaceae</taxon>
        <taxon>Bowmanella</taxon>
    </lineage>
</organism>
<evidence type="ECO:0000259" key="12">
    <source>
        <dbReference type="Pfam" id="PF13290"/>
    </source>
</evidence>
<dbReference type="Pfam" id="PF13290">
    <property type="entry name" value="CHB_HEX_C_1"/>
    <property type="match status" value="1"/>
</dbReference>
<feature type="domain" description="Beta-hexosaminidase bacterial type N-terminal" evidence="11">
    <location>
        <begin position="28"/>
        <end position="157"/>
    </location>
</feature>
<dbReference type="InterPro" id="IPR025705">
    <property type="entry name" value="Beta_hexosaminidase_sua/sub"/>
</dbReference>
<dbReference type="GO" id="GO:0004563">
    <property type="term" value="F:beta-N-acetylhexosaminidase activity"/>
    <property type="evidence" value="ECO:0007669"/>
    <property type="project" value="UniProtKB-EC"/>
</dbReference>
<dbReference type="SUPFAM" id="SSF49785">
    <property type="entry name" value="Galactose-binding domain-like"/>
    <property type="match status" value="1"/>
</dbReference>
<evidence type="ECO:0000256" key="3">
    <source>
        <dbReference type="ARBA" id="ARBA00012663"/>
    </source>
</evidence>
<feature type="chain" id="PRO_5036942568" description="beta-N-acetylhexosaminidase" evidence="9">
    <location>
        <begin position="24"/>
        <end position="760"/>
    </location>
</feature>
<evidence type="ECO:0000256" key="9">
    <source>
        <dbReference type="SAM" id="SignalP"/>
    </source>
</evidence>
<dbReference type="GO" id="GO:0005975">
    <property type="term" value="P:carbohydrate metabolic process"/>
    <property type="evidence" value="ECO:0007669"/>
    <property type="project" value="InterPro"/>
</dbReference>
<dbReference type="PANTHER" id="PTHR22600">
    <property type="entry name" value="BETA-HEXOSAMINIDASE"/>
    <property type="match status" value="1"/>
</dbReference>
<dbReference type="PANTHER" id="PTHR22600:SF57">
    <property type="entry name" value="BETA-N-ACETYLHEXOSAMINIDASE"/>
    <property type="match status" value="1"/>
</dbReference>
<accession>A0A917YRI4</accession>
<dbReference type="EMBL" id="BMLS01000001">
    <property type="protein sequence ID" value="GGO64685.1"/>
    <property type="molecule type" value="Genomic_DNA"/>
</dbReference>
<comment type="caution">
    <text evidence="13">The sequence shown here is derived from an EMBL/GenBank/DDBJ whole genome shotgun (WGS) entry which is preliminary data.</text>
</comment>
<dbReference type="Gene3D" id="2.60.120.260">
    <property type="entry name" value="Galactose-binding domain-like"/>
    <property type="match status" value="1"/>
</dbReference>
<dbReference type="SUPFAM" id="SSF55545">
    <property type="entry name" value="beta-N-acetylhexosaminidase-like domain"/>
    <property type="match status" value="1"/>
</dbReference>
<dbReference type="SUPFAM" id="SSF51445">
    <property type="entry name" value="(Trans)glycosidases"/>
    <property type="match status" value="1"/>
</dbReference>
<evidence type="ECO:0000256" key="8">
    <source>
        <dbReference type="PIRSR" id="PIRSR625705-1"/>
    </source>
</evidence>
<evidence type="ECO:0000313" key="13">
    <source>
        <dbReference type="EMBL" id="GGO64685.1"/>
    </source>
</evidence>
<dbReference type="Gene3D" id="3.30.379.10">
    <property type="entry name" value="Chitobiase/beta-hexosaminidase domain 2-like"/>
    <property type="match status" value="1"/>
</dbReference>
<comment type="catalytic activity">
    <reaction evidence="1">
        <text>Hydrolysis of terminal non-reducing N-acetyl-D-hexosamine residues in N-acetyl-beta-D-hexosaminides.</text>
        <dbReference type="EC" id="3.2.1.52"/>
    </reaction>
</comment>
<sequence length="760" mass="85705">MRSITKILQLGFCWLMLGTPALADSSVDLIPKPRSLVWQNGQFEVNAQTRLTYNSAQAEEVARLFSTWLQPTTGYLLPLGEGQSTNTIAFVQTPGDAKDESYQLSVTQKQITLTANSRAGLFYAMQTLRQLMPAELESQQPINRAAWVVPAVQIKDAPRFAYRGMHLDVSRHFFDIAFVKRYIDWLALHKLNRFQWHLTDDQGWRIEIKAFPKLTQVGASRHHTVVGHTYDYQPLFDDKPVSGFYTQAQVRELVAYAAARHVEVIPEIDIPGHSTAIVAAYPELSCHGQPVEVTGQFGIFEQVLCPTEKSFDFLRQVYQEVAELFPASRIHIGGDEVLKEQWLASEQVARLMQEQGLESPEQVQSYFIKRVADIVTDLGKTPVGWDEILEGGAAKQANIMSWRGEEGGIEAARLGHNVIMSPYQWLYFDAYQSRSLDEPKAIHGLTRLKQVYDYDPLPQSLTTQEQARILGAQGALWTEYVKTPRHAEYMVLPRLAALAEVLWSPIDARDWSSFSHRLPALLKRYQSMGLNPSLSAYYPQIRVENSAENELKVTLDTDIAGLPIHFTLDGEPVTINAPRYQAPLLIQTPTTVRASSWVDSQRSLLGNLQLSLAPHKGVGKSYKFKHAPAEGSEKRLLDGVLAVDQFYDVNDFTVLYGVDLDVTVDLQTSAALSKVVLGVDAGMHRQLHPPRRVKVYVSETGQQWQEVAHLNEAQIQGPVLTLTFPVRQGRFVRVFAENRQDSHDPQIPLLPLYIDELQIW</sequence>
<evidence type="ECO:0000256" key="7">
    <source>
        <dbReference type="ARBA" id="ARBA00033000"/>
    </source>
</evidence>
<dbReference type="InterPro" id="IPR059177">
    <property type="entry name" value="GH29D-like_dom"/>
</dbReference>
<feature type="active site" description="Proton donor" evidence="8">
    <location>
        <position position="336"/>
    </location>
</feature>
<comment type="similarity">
    <text evidence="2">Belongs to the glycosyl hydrolase 20 family.</text>
</comment>
<keyword evidence="5" id="KW-0326">Glycosidase</keyword>
<dbReference type="GO" id="GO:0016020">
    <property type="term" value="C:membrane"/>
    <property type="evidence" value="ECO:0007669"/>
    <property type="project" value="TreeGrafter"/>
</dbReference>
<feature type="signal peptide" evidence="9">
    <location>
        <begin position="1"/>
        <end position="23"/>
    </location>
</feature>
<dbReference type="PRINTS" id="PR00738">
    <property type="entry name" value="GLHYDRLASE20"/>
</dbReference>
<protein>
    <recommendedName>
        <fullName evidence="3">beta-N-acetylhexosaminidase</fullName>
        <ecNumber evidence="3">3.2.1.52</ecNumber>
    </recommendedName>
    <alternativeName>
        <fullName evidence="6">Beta-N-acetylhexosaminidase</fullName>
    </alternativeName>
    <alternativeName>
        <fullName evidence="7">N-acetyl-beta-glucosaminidase</fullName>
    </alternativeName>
</protein>
<proteinExistence type="inferred from homology"/>
<evidence type="ECO:0000256" key="4">
    <source>
        <dbReference type="ARBA" id="ARBA00022801"/>
    </source>
</evidence>
<keyword evidence="9" id="KW-0732">Signal</keyword>
<keyword evidence="14" id="KW-1185">Reference proteome</keyword>
<feature type="domain" description="Glycoside hydrolase family 20 catalytic" evidence="10">
    <location>
        <begin position="160"/>
        <end position="505"/>
    </location>
</feature>